<evidence type="ECO:0000256" key="3">
    <source>
        <dbReference type="SAM" id="SignalP"/>
    </source>
</evidence>
<dbReference type="Pfam" id="PF02225">
    <property type="entry name" value="PA"/>
    <property type="match status" value="1"/>
</dbReference>
<sequence>MKNKQAFKLLACTAALSAGLMGAAHADVQIIINNINAAGVGFNDTTPAAPVGGNTGTTLGEQRLIAFTYAANLWGKALTSTQPIIINAQFSALACTSTSATLGSAGATSIFRNFANAPLTNTWYSYALANKISGSYLGTANAAQINANFNVNLGNTGCLDGQPFYLGLDGNHGASAVDFVAVLQHEMGHGLGFQTFTNGQTGAQNGTSPSVWDHFLMGTATGKLWKDMTAAERAASAISVDKLVWTGPNVTALAPQVLRVGLPKATITGSAAGDAAGAYTTGEASFGPSVAAMPKTGVLMPMVPTSTADTSAVGLSLGCDALTGNNARAAVGNIVLISRGSCNFAVKAKNAQNAGAIGVLIVNNAAGVAGMSGTDATLVIPTLMIDQTVGATLLTKLATRSRTSSGVIATMGLSGTQMAGADAQGRLMMYAPNPYVSGSSVSHFDVSATRNLLMEPAINGDLTQVVIPPYDLTLPLLRDIGW</sequence>
<name>A0A2W5G3G9_9BURK</name>
<comment type="caution">
    <text evidence="5">The sequence shown here is derived from an EMBL/GenBank/DDBJ whole genome shotgun (WGS) entry which is preliminary data.</text>
</comment>
<dbReference type="Proteomes" id="UP000249633">
    <property type="component" value="Unassembled WGS sequence"/>
</dbReference>
<dbReference type="SUPFAM" id="SSF52025">
    <property type="entry name" value="PA domain"/>
    <property type="match status" value="1"/>
</dbReference>
<dbReference type="InterPro" id="IPR003137">
    <property type="entry name" value="PA_domain"/>
</dbReference>
<accession>A0A2W5G3G9</accession>
<evidence type="ECO:0000256" key="2">
    <source>
        <dbReference type="ARBA" id="ARBA00023180"/>
    </source>
</evidence>
<feature type="domain" description="PA" evidence="4">
    <location>
        <begin position="316"/>
        <end position="393"/>
    </location>
</feature>
<evidence type="ECO:0000313" key="5">
    <source>
        <dbReference type="EMBL" id="PZP36559.1"/>
    </source>
</evidence>
<evidence type="ECO:0000313" key="6">
    <source>
        <dbReference type="Proteomes" id="UP000249633"/>
    </source>
</evidence>
<dbReference type="PANTHER" id="PTHR22702:SF1">
    <property type="entry name" value="PROTEASE-ASSOCIATED DOMAIN-CONTAINING PROTEIN 1"/>
    <property type="match status" value="1"/>
</dbReference>
<evidence type="ECO:0000256" key="1">
    <source>
        <dbReference type="ARBA" id="ARBA00022729"/>
    </source>
</evidence>
<dbReference type="CDD" id="cd04818">
    <property type="entry name" value="PA_subtilisin_1"/>
    <property type="match status" value="1"/>
</dbReference>
<reference evidence="5 6" key="1">
    <citation type="submission" date="2017-08" db="EMBL/GenBank/DDBJ databases">
        <title>Infants hospitalized years apart are colonized by the same room-sourced microbial strains.</title>
        <authorList>
            <person name="Brooks B."/>
            <person name="Olm M.R."/>
            <person name="Firek B.A."/>
            <person name="Baker R."/>
            <person name="Thomas B.C."/>
            <person name="Morowitz M.J."/>
            <person name="Banfield J.F."/>
        </authorList>
    </citation>
    <scope>NUCLEOTIDE SEQUENCE [LARGE SCALE GENOMIC DNA]</scope>
    <source>
        <strain evidence="5">S2_012_000_R2_81</strain>
    </source>
</reference>
<feature type="chain" id="PRO_5015918689" evidence="3">
    <location>
        <begin position="27"/>
        <end position="482"/>
    </location>
</feature>
<organism evidence="5 6">
    <name type="scientific">Roseateles depolymerans</name>
    <dbReference type="NCBI Taxonomy" id="76731"/>
    <lineage>
        <taxon>Bacteria</taxon>
        <taxon>Pseudomonadati</taxon>
        <taxon>Pseudomonadota</taxon>
        <taxon>Betaproteobacteria</taxon>
        <taxon>Burkholderiales</taxon>
        <taxon>Sphaerotilaceae</taxon>
        <taxon>Roseateles</taxon>
    </lineage>
</organism>
<protein>
    <submittedName>
        <fullName evidence="5">Peptidase</fullName>
    </submittedName>
</protein>
<dbReference type="Gene3D" id="3.50.30.30">
    <property type="match status" value="1"/>
</dbReference>
<keyword evidence="2" id="KW-0325">Glycoprotein</keyword>
<keyword evidence="1 3" id="KW-0732">Signal</keyword>
<dbReference type="InterPro" id="IPR046450">
    <property type="entry name" value="PA_dom_sf"/>
</dbReference>
<evidence type="ECO:0000259" key="4">
    <source>
        <dbReference type="Pfam" id="PF02225"/>
    </source>
</evidence>
<proteinExistence type="predicted"/>
<gene>
    <name evidence="5" type="ORF">DI603_00940</name>
</gene>
<feature type="signal peptide" evidence="3">
    <location>
        <begin position="1"/>
        <end position="26"/>
    </location>
</feature>
<dbReference type="AlphaFoldDB" id="A0A2W5G3G9"/>
<dbReference type="PANTHER" id="PTHR22702">
    <property type="entry name" value="PROTEASE-ASSOCIATED DOMAIN-CONTAINING PROTEIN"/>
    <property type="match status" value="1"/>
</dbReference>
<dbReference type="EMBL" id="QFOD01000001">
    <property type="protein sequence ID" value="PZP36559.1"/>
    <property type="molecule type" value="Genomic_DNA"/>
</dbReference>